<gene>
    <name evidence="2" type="ORF">EZ428_02905</name>
</gene>
<evidence type="ECO:0000256" key="1">
    <source>
        <dbReference type="SAM" id="MobiDB-lite"/>
    </source>
</evidence>
<dbReference type="AlphaFoldDB" id="A0A4V2MJC1"/>
<keyword evidence="3" id="KW-1185">Reference proteome</keyword>
<accession>A0A4V2MJC1</accession>
<dbReference type="RefSeq" id="WP_131551602.1">
    <property type="nucleotide sequence ID" value="NZ_SJSK01000001.1"/>
</dbReference>
<reference evidence="2 3" key="1">
    <citation type="submission" date="2019-02" db="EMBL/GenBank/DDBJ databases">
        <title>Pedobacter sp. RP-1-13 sp. nov., isolated from Arctic soil.</title>
        <authorList>
            <person name="Dahal R.H."/>
        </authorList>
    </citation>
    <scope>NUCLEOTIDE SEQUENCE [LARGE SCALE GENOMIC DNA]</scope>
    <source>
        <strain evidence="2 3">RP-1-13</strain>
    </source>
</reference>
<comment type="caution">
    <text evidence="2">The sequence shown here is derived from an EMBL/GenBank/DDBJ whole genome shotgun (WGS) entry which is preliminary data.</text>
</comment>
<evidence type="ECO:0000313" key="3">
    <source>
        <dbReference type="Proteomes" id="UP000292884"/>
    </source>
</evidence>
<dbReference type="EMBL" id="SJSK01000001">
    <property type="protein sequence ID" value="TCC93736.1"/>
    <property type="molecule type" value="Genomic_DNA"/>
</dbReference>
<name>A0A4V2MJC1_9SPHI</name>
<organism evidence="2 3">
    <name type="scientific">Pedobacter frigiditerrae</name>
    <dbReference type="NCBI Taxonomy" id="2530452"/>
    <lineage>
        <taxon>Bacteria</taxon>
        <taxon>Pseudomonadati</taxon>
        <taxon>Bacteroidota</taxon>
        <taxon>Sphingobacteriia</taxon>
        <taxon>Sphingobacteriales</taxon>
        <taxon>Sphingobacteriaceae</taxon>
        <taxon>Pedobacter</taxon>
    </lineage>
</organism>
<protein>
    <submittedName>
        <fullName evidence="2">Uncharacterized protein</fullName>
    </submittedName>
</protein>
<sequence length="214" mass="24563">MKRLISFSLLLFVFWGCNNPKESKKEMPSSTVDTSSKVEAPKDEDGLSQQDSVKATGRQILAFLEENNYSELVKYFSSEGVLFSPYGFIDFAKSKRLTPDDFLESINKKWILTWGSYDGTGEPIKLLVPSYLKKFVYNADYVNAEAVGFDQIMKQGNSLNNLKAIYPNHHFIDYHFSGFDQKNNGMDWTSLRLVFEKTDGQYFVVAIIHDQWTI</sequence>
<feature type="region of interest" description="Disordered" evidence="1">
    <location>
        <begin position="22"/>
        <end position="51"/>
    </location>
</feature>
<dbReference type="OrthoDB" id="1267107at2"/>
<evidence type="ECO:0000313" key="2">
    <source>
        <dbReference type="EMBL" id="TCC93736.1"/>
    </source>
</evidence>
<proteinExistence type="predicted"/>
<feature type="compositionally biased region" description="Polar residues" evidence="1">
    <location>
        <begin position="28"/>
        <end position="37"/>
    </location>
</feature>
<dbReference type="Proteomes" id="UP000292884">
    <property type="component" value="Unassembled WGS sequence"/>
</dbReference>